<feature type="domain" description="DUF1868" evidence="1">
    <location>
        <begin position="27"/>
        <end position="135"/>
    </location>
</feature>
<dbReference type="HOGENOM" id="CLU_073317_0_0_5"/>
<organism evidence="2 3">
    <name type="scientific">Roseobacter litoralis (strain ATCC 49566 / DSM 6996 / JCM 21268 / NBRC 15278 / OCh 149)</name>
    <dbReference type="NCBI Taxonomy" id="391595"/>
    <lineage>
        <taxon>Bacteria</taxon>
        <taxon>Pseudomonadati</taxon>
        <taxon>Pseudomonadota</taxon>
        <taxon>Alphaproteobacteria</taxon>
        <taxon>Rhodobacterales</taxon>
        <taxon>Roseobacteraceae</taxon>
        <taxon>Roseobacter</taxon>
    </lineage>
</organism>
<dbReference type="RefSeq" id="WP_013962473.1">
    <property type="nucleotide sequence ID" value="NC_015730.1"/>
</dbReference>
<dbReference type="EMBL" id="CP002623">
    <property type="protein sequence ID" value="AEI94552.1"/>
    <property type="molecule type" value="Genomic_DNA"/>
</dbReference>
<dbReference type="OrthoDB" id="151828at2"/>
<dbReference type="Gene3D" id="3.90.1140.10">
    <property type="entry name" value="Cyclic phosphodiesterase"/>
    <property type="match status" value="1"/>
</dbReference>
<evidence type="ECO:0000313" key="3">
    <source>
        <dbReference type="Proteomes" id="UP000001353"/>
    </source>
</evidence>
<dbReference type="AlphaFoldDB" id="F7ZDF0"/>
<protein>
    <recommendedName>
        <fullName evidence="1">DUF1868 domain-containing protein</fullName>
    </recommendedName>
</protein>
<dbReference type="KEGG" id="rli:RLO149_c025840"/>
<dbReference type="InterPro" id="IPR015069">
    <property type="entry name" value="2H-PEstase_DUF1868"/>
</dbReference>
<dbReference type="eggNOG" id="COG5255">
    <property type="taxonomic scope" value="Bacteria"/>
</dbReference>
<evidence type="ECO:0000313" key="2">
    <source>
        <dbReference type="EMBL" id="AEI94552.1"/>
    </source>
</evidence>
<dbReference type="STRING" id="391595.RLO149_c025840"/>
<dbReference type="Proteomes" id="UP000001353">
    <property type="component" value="Chromosome"/>
</dbReference>
<accession>F7ZDF0</accession>
<evidence type="ECO:0000259" key="1">
    <source>
        <dbReference type="Pfam" id="PF08975"/>
    </source>
</evidence>
<reference evidence="2 3" key="1">
    <citation type="journal article" date="2011" name="BMC Genomics">
        <title>Comparative genome analysis and genome-guided physiological analysis of Roseobacter litoralis.</title>
        <authorList>
            <person name="Kalhoefer D."/>
            <person name="Thole S."/>
            <person name="Voget S."/>
            <person name="Lehmann R."/>
            <person name="Liesegang H."/>
            <person name="Wollher A."/>
            <person name="Daniel R."/>
            <person name="Simon M."/>
            <person name="Brinkhoff T."/>
        </authorList>
    </citation>
    <scope>NUCLEOTIDE SEQUENCE [LARGE SCALE GENOMIC DNA]</scope>
    <source>
        <strain evidence="3">ATCC 49566 / DSM 6996 / JCM 21268 / NBRC 15278 / OCh 149</strain>
    </source>
</reference>
<name>F7ZDF0_ROSLO</name>
<gene>
    <name evidence="2" type="ordered locus">RLO149_c025840</name>
</gene>
<sequence>MTNPHILKVAKRNNPNEPARLGQRYSHTAFLPEAGNTVICHLDTDHPGHRAILHARSRIQALPGAKRFLFTPASSLHMTVFEGAIETRRTADAWPSGLDRQADMDDVTAHVIERLSNFAPPPAFSVRVGKVVPTGLALKGATVRDEKILRAWRDALTKPFGYRHKTHDTYEFHMTFGYCIDWLSDDEVPIWESALKSIHADLVKEAPVVPLKTPAFSRFADMTRFEELLVLRA</sequence>
<dbReference type="Pfam" id="PF08975">
    <property type="entry name" value="2H-phosphodiest"/>
    <property type="match status" value="1"/>
</dbReference>
<keyword evidence="3" id="KW-1185">Reference proteome</keyword>
<proteinExistence type="predicted"/>
<dbReference type="SUPFAM" id="SSF55144">
    <property type="entry name" value="LigT-like"/>
    <property type="match status" value="1"/>
</dbReference>
<dbReference type="InterPro" id="IPR009097">
    <property type="entry name" value="Cyclic_Pdiesterase"/>
</dbReference>